<name>A0A382TWJ1_9ZZZZ</name>
<keyword evidence="1" id="KW-0808">Transferase</keyword>
<evidence type="ECO:0000259" key="5">
    <source>
        <dbReference type="PROSITE" id="PS50011"/>
    </source>
</evidence>
<dbReference type="InterPro" id="IPR000719">
    <property type="entry name" value="Prot_kinase_dom"/>
</dbReference>
<keyword evidence="2" id="KW-0547">Nucleotide-binding</keyword>
<dbReference type="PROSITE" id="PS50011">
    <property type="entry name" value="PROTEIN_KINASE_DOM"/>
    <property type="match status" value="1"/>
</dbReference>
<feature type="non-terminal residue" evidence="6">
    <location>
        <position position="110"/>
    </location>
</feature>
<dbReference type="EMBL" id="UINC01139710">
    <property type="protein sequence ID" value="SVD26429.1"/>
    <property type="molecule type" value="Genomic_DNA"/>
</dbReference>
<accession>A0A382TWJ1</accession>
<dbReference type="GO" id="GO:0005524">
    <property type="term" value="F:ATP binding"/>
    <property type="evidence" value="ECO:0007669"/>
    <property type="project" value="UniProtKB-KW"/>
</dbReference>
<dbReference type="InterPro" id="IPR011009">
    <property type="entry name" value="Kinase-like_dom_sf"/>
</dbReference>
<reference evidence="6" key="1">
    <citation type="submission" date="2018-05" db="EMBL/GenBank/DDBJ databases">
        <authorList>
            <person name="Lanie J.A."/>
            <person name="Ng W.-L."/>
            <person name="Kazmierczak K.M."/>
            <person name="Andrzejewski T.M."/>
            <person name="Davidsen T.M."/>
            <person name="Wayne K.J."/>
            <person name="Tettelin H."/>
            <person name="Glass J.I."/>
            <person name="Rusch D."/>
            <person name="Podicherti R."/>
            <person name="Tsui H.-C.T."/>
            <person name="Winkler M.E."/>
        </authorList>
    </citation>
    <scope>NUCLEOTIDE SEQUENCE</scope>
</reference>
<protein>
    <recommendedName>
        <fullName evidence="5">Protein kinase domain-containing protein</fullName>
    </recommendedName>
</protein>
<evidence type="ECO:0000256" key="3">
    <source>
        <dbReference type="ARBA" id="ARBA00022777"/>
    </source>
</evidence>
<dbReference type="PANTHER" id="PTHR43289:SF6">
    <property type="entry name" value="SERINE_THREONINE-PROTEIN KINASE NEKL-3"/>
    <property type="match status" value="1"/>
</dbReference>
<dbReference type="Pfam" id="PF00069">
    <property type="entry name" value="Pkinase"/>
    <property type="match status" value="1"/>
</dbReference>
<keyword evidence="3" id="KW-0418">Kinase</keyword>
<evidence type="ECO:0000256" key="1">
    <source>
        <dbReference type="ARBA" id="ARBA00022679"/>
    </source>
</evidence>
<sequence length="110" mass="12332">MDGTDHIGRYEVLGELGRGGQGTVYHARDPLLEREVAIKVLDYQADHDAGYLQALQREARLAAALDHPYVTTVHDFLVEGDTPYIVMEYLPDSLDRHLRGGSRVDWGRAV</sequence>
<dbReference type="SUPFAM" id="SSF56112">
    <property type="entry name" value="Protein kinase-like (PK-like)"/>
    <property type="match status" value="1"/>
</dbReference>
<dbReference type="Gene3D" id="3.30.200.20">
    <property type="entry name" value="Phosphorylase Kinase, domain 1"/>
    <property type="match status" value="1"/>
</dbReference>
<dbReference type="AlphaFoldDB" id="A0A382TWJ1"/>
<dbReference type="GO" id="GO:0004674">
    <property type="term" value="F:protein serine/threonine kinase activity"/>
    <property type="evidence" value="ECO:0007669"/>
    <property type="project" value="TreeGrafter"/>
</dbReference>
<dbReference type="PANTHER" id="PTHR43289">
    <property type="entry name" value="MITOGEN-ACTIVATED PROTEIN KINASE KINASE KINASE 20-RELATED"/>
    <property type="match status" value="1"/>
</dbReference>
<feature type="domain" description="Protein kinase" evidence="5">
    <location>
        <begin position="10"/>
        <end position="110"/>
    </location>
</feature>
<proteinExistence type="predicted"/>
<keyword evidence="4" id="KW-0067">ATP-binding</keyword>
<evidence type="ECO:0000313" key="6">
    <source>
        <dbReference type="EMBL" id="SVD26429.1"/>
    </source>
</evidence>
<gene>
    <name evidence="6" type="ORF">METZ01_LOCUS379283</name>
</gene>
<organism evidence="6">
    <name type="scientific">marine metagenome</name>
    <dbReference type="NCBI Taxonomy" id="408172"/>
    <lineage>
        <taxon>unclassified sequences</taxon>
        <taxon>metagenomes</taxon>
        <taxon>ecological metagenomes</taxon>
    </lineage>
</organism>
<evidence type="ECO:0000256" key="4">
    <source>
        <dbReference type="ARBA" id="ARBA00022840"/>
    </source>
</evidence>
<evidence type="ECO:0000256" key="2">
    <source>
        <dbReference type="ARBA" id="ARBA00022741"/>
    </source>
</evidence>